<dbReference type="AlphaFoldDB" id="A0A8I0DRS0"/>
<evidence type="ECO:0000256" key="2">
    <source>
        <dbReference type="ARBA" id="ARBA00013064"/>
    </source>
</evidence>
<evidence type="ECO:0000256" key="6">
    <source>
        <dbReference type="PIRSR" id="PIRSR617867-1"/>
    </source>
</evidence>
<keyword evidence="4" id="KW-0904">Protein phosphatase</keyword>
<feature type="active site" evidence="6">
    <location>
        <position position="14"/>
    </location>
</feature>
<comment type="catalytic activity">
    <reaction evidence="5">
        <text>O-phospho-L-tyrosyl-[protein] + H2O = L-tyrosyl-[protein] + phosphate</text>
        <dbReference type="Rhea" id="RHEA:10684"/>
        <dbReference type="Rhea" id="RHEA-COMP:10136"/>
        <dbReference type="Rhea" id="RHEA-COMP:20101"/>
        <dbReference type="ChEBI" id="CHEBI:15377"/>
        <dbReference type="ChEBI" id="CHEBI:43474"/>
        <dbReference type="ChEBI" id="CHEBI:46858"/>
        <dbReference type="ChEBI" id="CHEBI:61978"/>
        <dbReference type="EC" id="3.1.3.48"/>
    </reaction>
</comment>
<dbReference type="RefSeq" id="WP_117854403.1">
    <property type="nucleotide sequence ID" value="NZ_JACOOT010000029.1"/>
</dbReference>
<evidence type="ECO:0000256" key="4">
    <source>
        <dbReference type="ARBA" id="ARBA00022912"/>
    </source>
</evidence>
<dbReference type="InterPro" id="IPR036196">
    <property type="entry name" value="Ptyr_pPase_sf"/>
</dbReference>
<name>A0A8I0DRS0_9FIRM</name>
<evidence type="ECO:0000313" key="9">
    <source>
        <dbReference type="Proteomes" id="UP000652847"/>
    </source>
</evidence>
<feature type="active site" description="Nucleophile" evidence="6">
    <location>
        <position position="8"/>
    </location>
</feature>
<evidence type="ECO:0000313" key="8">
    <source>
        <dbReference type="EMBL" id="MBC5651846.1"/>
    </source>
</evidence>
<evidence type="ECO:0000256" key="5">
    <source>
        <dbReference type="ARBA" id="ARBA00051722"/>
    </source>
</evidence>
<dbReference type="PANTHER" id="PTHR11717:SF7">
    <property type="entry name" value="LOW MOLECULAR WEIGHT PHOSPHOTYROSINE PROTEIN PHOSPHATASE"/>
    <property type="match status" value="1"/>
</dbReference>
<feature type="active site" description="Proton donor" evidence="6">
    <location>
        <position position="127"/>
    </location>
</feature>
<dbReference type="PRINTS" id="PR00719">
    <property type="entry name" value="LMWPTPASE"/>
</dbReference>
<dbReference type="SMART" id="SM00226">
    <property type="entry name" value="LMWPc"/>
    <property type="match status" value="1"/>
</dbReference>
<organism evidence="8 9">
    <name type="scientific">Blautia segnis</name>
    <dbReference type="NCBI Taxonomy" id="2763030"/>
    <lineage>
        <taxon>Bacteria</taxon>
        <taxon>Bacillati</taxon>
        <taxon>Bacillota</taxon>
        <taxon>Clostridia</taxon>
        <taxon>Lachnospirales</taxon>
        <taxon>Lachnospiraceae</taxon>
        <taxon>Blautia</taxon>
    </lineage>
</organism>
<evidence type="ECO:0000256" key="3">
    <source>
        <dbReference type="ARBA" id="ARBA00022801"/>
    </source>
</evidence>
<dbReference type="InterPro" id="IPR017867">
    <property type="entry name" value="Tyr_phospatase_low_mol_wt"/>
</dbReference>
<dbReference type="Proteomes" id="UP000652847">
    <property type="component" value="Unassembled WGS sequence"/>
</dbReference>
<comment type="caution">
    <text evidence="8">The sequence shown here is derived from an EMBL/GenBank/DDBJ whole genome shotgun (WGS) entry which is preliminary data.</text>
</comment>
<dbReference type="SUPFAM" id="SSF52788">
    <property type="entry name" value="Phosphotyrosine protein phosphatases I"/>
    <property type="match status" value="1"/>
</dbReference>
<dbReference type="EC" id="3.1.3.48" evidence="2"/>
<dbReference type="Gene3D" id="3.40.50.2300">
    <property type="match status" value="1"/>
</dbReference>
<dbReference type="InterPro" id="IPR023485">
    <property type="entry name" value="Ptyr_pPase"/>
</dbReference>
<evidence type="ECO:0000259" key="7">
    <source>
        <dbReference type="SMART" id="SM00226"/>
    </source>
</evidence>
<dbReference type="GO" id="GO:0004725">
    <property type="term" value="F:protein tyrosine phosphatase activity"/>
    <property type="evidence" value="ECO:0007669"/>
    <property type="project" value="UniProtKB-EC"/>
</dbReference>
<dbReference type="CDD" id="cd16343">
    <property type="entry name" value="LMWPTP"/>
    <property type="match status" value="1"/>
</dbReference>
<feature type="domain" description="Phosphotyrosine protein phosphatase I" evidence="7">
    <location>
        <begin position="2"/>
        <end position="151"/>
    </location>
</feature>
<keyword evidence="9" id="KW-1185">Reference proteome</keyword>
<dbReference type="EMBL" id="JACOOT010000029">
    <property type="protein sequence ID" value="MBC5651846.1"/>
    <property type="molecule type" value="Genomic_DNA"/>
</dbReference>
<reference evidence="8 9" key="1">
    <citation type="submission" date="2020-08" db="EMBL/GenBank/DDBJ databases">
        <title>Genome public.</title>
        <authorList>
            <person name="Liu C."/>
            <person name="Sun Q."/>
        </authorList>
    </citation>
    <scope>NUCLEOTIDE SEQUENCE [LARGE SCALE GENOMIC DNA]</scope>
    <source>
        <strain evidence="8 9">BX17</strain>
    </source>
</reference>
<proteinExistence type="inferred from homology"/>
<evidence type="ECO:0000256" key="1">
    <source>
        <dbReference type="ARBA" id="ARBA00011063"/>
    </source>
</evidence>
<sequence length="158" mass="18098">MIRVLFVCLGNICRSPMAEFIMKSIVSERSLSDRFYIASAATSTEEIWNGVGNPVYPPAKRELAKHGISCEGKRAVQITKADYGKYDYILGMEERNIRNILRIVGKDPEHKVKLLLDYSDHPRDIADPWYTGNFESTYRDVVEGCEGFLLYLEREGRI</sequence>
<comment type="similarity">
    <text evidence="1">Belongs to the low molecular weight phosphotyrosine protein phosphatase family.</text>
</comment>
<dbReference type="Pfam" id="PF01451">
    <property type="entry name" value="LMWPc"/>
    <property type="match status" value="1"/>
</dbReference>
<dbReference type="InterPro" id="IPR050438">
    <property type="entry name" value="LMW_PTPase"/>
</dbReference>
<accession>A0A8I0DRS0</accession>
<protein>
    <recommendedName>
        <fullName evidence="2">protein-tyrosine-phosphatase</fullName>
        <ecNumber evidence="2">3.1.3.48</ecNumber>
    </recommendedName>
</protein>
<gene>
    <name evidence="8" type="ORF">H8S54_12200</name>
</gene>
<dbReference type="PANTHER" id="PTHR11717">
    <property type="entry name" value="LOW MOLECULAR WEIGHT PROTEIN TYROSINE PHOSPHATASE"/>
    <property type="match status" value="1"/>
</dbReference>
<keyword evidence="3" id="KW-0378">Hydrolase</keyword>